<dbReference type="RefSeq" id="WP_058262387.1">
    <property type="nucleotide sequence ID" value="NZ_CP051181.1"/>
</dbReference>
<accession>A0A0P1F7T5</accession>
<name>A0A0P1F7T5_THAGE</name>
<dbReference type="Proteomes" id="UP000051587">
    <property type="component" value="Unassembled WGS sequence"/>
</dbReference>
<sequence>MTRDNWHILRDGPVLTLARRLPVRFDFCVDTQFPVCGRLRLARQIRQDMWRSLQTLNGFAPVIRVERAGDRLQVRAGGQVDRAFPRQKSEDMLSALLSDPAYRARWVAYAGGGRHA</sequence>
<proteinExistence type="predicted"/>
<dbReference type="STRING" id="53501.SAMN04488043_109102"/>
<reference evidence="1 2" key="1">
    <citation type="submission" date="2015-09" db="EMBL/GenBank/DDBJ databases">
        <authorList>
            <consortium name="Swine Surveillance"/>
        </authorList>
    </citation>
    <scope>NUCLEOTIDE SEQUENCE [LARGE SCALE GENOMIC DNA]</scope>
    <source>
        <strain evidence="1 2">CECT 4357</strain>
    </source>
</reference>
<organism evidence="1 2">
    <name type="scientific">Thalassovita gelatinovora</name>
    <name type="common">Thalassobius gelatinovorus</name>
    <dbReference type="NCBI Taxonomy" id="53501"/>
    <lineage>
        <taxon>Bacteria</taxon>
        <taxon>Pseudomonadati</taxon>
        <taxon>Pseudomonadota</taxon>
        <taxon>Alphaproteobacteria</taxon>
        <taxon>Rhodobacterales</taxon>
        <taxon>Roseobacteraceae</taxon>
        <taxon>Thalassovita</taxon>
    </lineage>
</organism>
<protein>
    <submittedName>
        <fullName evidence="1">Uncharacterized protein</fullName>
    </submittedName>
</protein>
<keyword evidence="2" id="KW-1185">Reference proteome</keyword>
<dbReference type="OrthoDB" id="7658483at2"/>
<evidence type="ECO:0000313" key="2">
    <source>
        <dbReference type="Proteomes" id="UP000051587"/>
    </source>
</evidence>
<gene>
    <name evidence="1" type="ORF">TG4357_01061</name>
</gene>
<dbReference type="AlphaFoldDB" id="A0A0P1F7T5"/>
<dbReference type="EMBL" id="CYSA01000015">
    <property type="protein sequence ID" value="CUH64087.1"/>
    <property type="molecule type" value="Genomic_DNA"/>
</dbReference>
<evidence type="ECO:0000313" key="1">
    <source>
        <dbReference type="EMBL" id="CUH64087.1"/>
    </source>
</evidence>